<reference evidence="2" key="2">
    <citation type="submission" date="2025-09" db="UniProtKB">
        <authorList>
            <consortium name="Ensembl"/>
        </authorList>
    </citation>
    <scope>IDENTIFICATION</scope>
</reference>
<dbReference type="GO" id="GO:0097060">
    <property type="term" value="C:synaptic membrane"/>
    <property type="evidence" value="ECO:0007669"/>
    <property type="project" value="TreeGrafter"/>
</dbReference>
<organism evidence="2 3">
    <name type="scientific">Periophthalmus magnuspinnatus</name>
    <dbReference type="NCBI Taxonomy" id="409849"/>
    <lineage>
        <taxon>Eukaryota</taxon>
        <taxon>Metazoa</taxon>
        <taxon>Chordata</taxon>
        <taxon>Craniata</taxon>
        <taxon>Vertebrata</taxon>
        <taxon>Euteleostomi</taxon>
        <taxon>Actinopterygii</taxon>
        <taxon>Neopterygii</taxon>
        <taxon>Teleostei</taxon>
        <taxon>Neoteleostei</taxon>
        <taxon>Acanthomorphata</taxon>
        <taxon>Gobiaria</taxon>
        <taxon>Gobiiformes</taxon>
        <taxon>Gobioidei</taxon>
        <taxon>Gobiidae</taxon>
        <taxon>Oxudercinae</taxon>
        <taxon>Periophthalmus</taxon>
    </lineage>
</organism>
<dbReference type="GO" id="GO:0007165">
    <property type="term" value="P:signal transduction"/>
    <property type="evidence" value="ECO:0007669"/>
    <property type="project" value="InterPro"/>
</dbReference>
<dbReference type="Ensembl" id="ENSPMGT00000028651.1">
    <property type="protein sequence ID" value="ENSPMGP00000026895.1"/>
    <property type="gene ID" value="ENSPMGG00000021714.1"/>
</dbReference>
<dbReference type="Gene3D" id="1.10.555.10">
    <property type="entry name" value="Rho GTPase activation protein"/>
    <property type="match status" value="1"/>
</dbReference>
<dbReference type="GO" id="GO:0046578">
    <property type="term" value="P:regulation of Ras protein signal transduction"/>
    <property type="evidence" value="ECO:0007669"/>
    <property type="project" value="TreeGrafter"/>
</dbReference>
<dbReference type="InterPro" id="IPR052118">
    <property type="entry name" value="Rho-GAP_regulator"/>
</dbReference>
<dbReference type="SUPFAM" id="SSF48350">
    <property type="entry name" value="GTPase activation domain, GAP"/>
    <property type="match status" value="1"/>
</dbReference>
<evidence type="ECO:0000259" key="1">
    <source>
        <dbReference type="PROSITE" id="PS50238"/>
    </source>
</evidence>
<dbReference type="GO" id="GO:0005096">
    <property type="term" value="F:GTPase activator activity"/>
    <property type="evidence" value="ECO:0007669"/>
    <property type="project" value="TreeGrafter"/>
</dbReference>
<dbReference type="STRING" id="409849.ENSPMGP00000026895"/>
<dbReference type="Pfam" id="PF00620">
    <property type="entry name" value="RhoGAP"/>
    <property type="match status" value="1"/>
</dbReference>
<proteinExistence type="predicted"/>
<dbReference type="PROSITE" id="PS50238">
    <property type="entry name" value="RHOGAP"/>
    <property type="match status" value="1"/>
</dbReference>
<evidence type="ECO:0000313" key="3">
    <source>
        <dbReference type="Proteomes" id="UP000261520"/>
    </source>
</evidence>
<dbReference type="InterPro" id="IPR000198">
    <property type="entry name" value="RhoGAP_dom"/>
</dbReference>
<dbReference type="PANTHER" id="PTHR46150:SF3">
    <property type="entry name" value="RHO GTPASE-ACTIVATING PROTEIN 100F"/>
    <property type="match status" value="1"/>
</dbReference>
<dbReference type="PANTHER" id="PTHR46150">
    <property type="entry name" value="RHO GTPASE-ACTIVATING PROTEIN 100F"/>
    <property type="match status" value="1"/>
</dbReference>
<name>A0A3B4BDC2_9GOBI</name>
<feature type="domain" description="Rho-GAP" evidence="1">
    <location>
        <begin position="24"/>
        <end position="224"/>
    </location>
</feature>
<protein>
    <recommendedName>
        <fullName evidence="1">Rho-GAP domain-containing protein</fullName>
    </recommendedName>
</protein>
<dbReference type="GO" id="GO:0016477">
    <property type="term" value="P:cell migration"/>
    <property type="evidence" value="ECO:0007669"/>
    <property type="project" value="TreeGrafter"/>
</dbReference>
<dbReference type="InterPro" id="IPR008936">
    <property type="entry name" value="Rho_GTPase_activation_prot"/>
</dbReference>
<evidence type="ECO:0000313" key="2">
    <source>
        <dbReference type="Ensembl" id="ENSPMGP00000026895.1"/>
    </source>
</evidence>
<sequence length="258" mass="28784">QDLALALEPRGTLLLRLSLQVFGAELTDLVQRESSEKPVPLIIQKTVTEINRRGLKVQGVYRLCGSSSLKKQLRDSFESDSSSVELQECPDLHAVTGKILKDYLRELPSPLITPSLYEAVKEVMTSDPCVTADPVQLLQCLPPVHRATLSYLMDHLSLVSSFSSLNKMSAQNLAVCFGAVFFAAVQTDQWECGAAERSLSAQGVDFKQHIEALHFLLSHWPGTEEEAVLDFEAPFNCRLSLKDFDLLIQDFHRQLNQV</sequence>
<dbReference type="Proteomes" id="UP000261520">
    <property type="component" value="Unplaced"/>
</dbReference>
<accession>A0A3B4BDC2</accession>
<keyword evidence="3" id="KW-1185">Reference proteome</keyword>
<reference evidence="2" key="1">
    <citation type="submission" date="2025-08" db="UniProtKB">
        <authorList>
            <consortium name="Ensembl"/>
        </authorList>
    </citation>
    <scope>IDENTIFICATION</scope>
</reference>
<dbReference type="SMART" id="SM00324">
    <property type="entry name" value="RhoGAP"/>
    <property type="match status" value="1"/>
</dbReference>
<dbReference type="AlphaFoldDB" id="A0A3B4BDC2"/>